<dbReference type="GeneID" id="42782028"/>
<accession>A0AAP4BQG2</accession>
<keyword evidence="4" id="KW-1185">Reference proteome</keyword>
<organism evidence="2 3">
    <name type="scientific">Corynebacterium pseudodiphtheriticum</name>
    <dbReference type="NCBI Taxonomy" id="37637"/>
    <lineage>
        <taxon>Bacteria</taxon>
        <taxon>Bacillati</taxon>
        <taxon>Actinomycetota</taxon>
        <taxon>Actinomycetes</taxon>
        <taxon>Mycobacteriales</taxon>
        <taxon>Corynebacteriaceae</taxon>
        <taxon>Corynebacterium</taxon>
    </lineage>
</organism>
<evidence type="ECO:0000313" key="4">
    <source>
        <dbReference type="Proteomes" id="UP001239759"/>
    </source>
</evidence>
<reference evidence="2 4" key="1">
    <citation type="submission" date="2023-05" db="EMBL/GenBank/DDBJ databases">
        <title>Metabolic capabilities are highly conserved among human nasal-associated Corynebacterium species in pangenomic analyses.</title>
        <authorList>
            <person name="Tran T.H."/>
            <person name="Roberts A.Q."/>
            <person name="Escapa I.F."/>
            <person name="Gao W."/>
            <person name="Conlan S."/>
            <person name="Kong H."/>
            <person name="Segre J.A."/>
            <person name="Kelly M.S."/>
            <person name="Lemon K.P."/>
        </authorList>
    </citation>
    <scope>NUCLEOTIDE SEQUENCE</scope>
    <source>
        <strain evidence="2">KPL2773</strain>
        <strain evidence="1 4">KPL3772</strain>
    </source>
</reference>
<dbReference type="AlphaFoldDB" id="A0AAP4BQG2"/>
<evidence type="ECO:0000313" key="3">
    <source>
        <dbReference type="Proteomes" id="UP001224412"/>
    </source>
</evidence>
<gene>
    <name evidence="1" type="ORF">QPX23_03905</name>
    <name evidence="2" type="ORF">QPX42_07565</name>
</gene>
<dbReference type="RefSeq" id="WP_027018181.1">
    <property type="nucleotide sequence ID" value="NZ_CP051667.1"/>
</dbReference>
<dbReference type="Proteomes" id="UP001239759">
    <property type="component" value="Unassembled WGS sequence"/>
</dbReference>
<name>A0AAP4BQG2_9CORY</name>
<sequence length="62" mass="7146">MMAVRHIHLTEEEAARQLQDLEASVEGGIEEFEARAYTYSLSPKEAGVWDRIETLRWLLGIE</sequence>
<dbReference type="EMBL" id="JASNVH010000011">
    <property type="protein sequence ID" value="MDK4307396.1"/>
    <property type="molecule type" value="Genomic_DNA"/>
</dbReference>
<dbReference type="Proteomes" id="UP001224412">
    <property type="component" value="Unassembled WGS sequence"/>
</dbReference>
<dbReference type="EMBL" id="JASNUQ010000004">
    <property type="protein sequence ID" value="MDK4289880.1"/>
    <property type="molecule type" value="Genomic_DNA"/>
</dbReference>
<protein>
    <submittedName>
        <fullName evidence="2">Uncharacterized protein</fullName>
    </submittedName>
</protein>
<evidence type="ECO:0000313" key="2">
    <source>
        <dbReference type="EMBL" id="MDK4307396.1"/>
    </source>
</evidence>
<evidence type="ECO:0000313" key="1">
    <source>
        <dbReference type="EMBL" id="MDK4289880.1"/>
    </source>
</evidence>
<comment type="caution">
    <text evidence="2">The sequence shown here is derived from an EMBL/GenBank/DDBJ whole genome shotgun (WGS) entry which is preliminary data.</text>
</comment>
<proteinExistence type="predicted"/>